<dbReference type="PROSITE" id="PS00893">
    <property type="entry name" value="NUDIX_BOX"/>
    <property type="match status" value="1"/>
</dbReference>
<dbReference type="Gene3D" id="3.90.79.10">
    <property type="entry name" value="Nucleoside Triphosphate Pyrophosphohydrolase"/>
    <property type="match status" value="1"/>
</dbReference>
<comment type="similarity">
    <text evidence="3">Belongs to the Nudix hydrolase family.</text>
</comment>
<comment type="cofactor">
    <cofactor evidence="1">
        <name>Mg(2+)</name>
        <dbReference type="ChEBI" id="CHEBI:18420"/>
    </cofactor>
</comment>
<dbReference type="InterPro" id="IPR020084">
    <property type="entry name" value="NUDIX_hydrolase_CS"/>
</dbReference>
<reference evidence="5" key="1">
    <citation type="submission" date="2016-07" db="EMBL/GenBank/DDBJ databases">
        <title>New class B carbapenemase carried by novel plasmid in Pseudomonas putida enviromental strain in eastern Amazonia.</title>
        <authorList>
            <person name="Souza C.O."/>
            <person name="Lima K.V."/>
            <person name="Brasiliense D.M."/>
            <person name="Perez-Chaparro P.J."/>
            <person name="Mamizuka E.M."/>
            <person name="Lima M.O."/>
            <person name="Lima L.N."/>
            <person name="McCulloch J.A."/>
        </authorList>
    </citation>
    <scope>NUCLEOTIDE SEQUENCE [LARGE SCALE GENOMIC DNA]</scope>
    <source>
        <strain evidence="5">IEC33019</strain>
    </source>
</reference>
<dbReference type="GO" id="GO:0016787">
    <property type="term" value="F:hydrolase activity"/>
    <property type="evidence" value="ECO:0007669"/>
    <property type="project" value="UniProtKB-KW"/>
</dbReference>
<proteinExistence type="inferred from homology"/>
<protein>
    <submittedName>
        <fullName evidence="5">Putative 8-oxo-dGTP diphosphatase YtkD</fullName>
    </submittedName>
</protein>
<dbReference type="Pfam" id="PF00293">
    <property type="entry name" value="NUDIX"/>
    <property type="match status" value="1"/>
</dbReference>
<evidence type="ECO:0000259" key="4">
    <source>
        <dbReference type="PROSITE" id="PS51462"/>
    </source>
</evidence>
<dbReference type="RefSeq" id="WP_070090918.1">
    <property type="nucleotide sequence ID" value="NZ_CP016634.1"/>
</dbReference>
<evidence type="ECO:0000256" key="3">
    <source>
        <dbReference type="RuleBase" id="RU003476"/>
    </source>
</evidence>
<feature type="domain" description="Nudix hydrolase" evidence="4">
    <location>
        <begin position="4"/>
        <end position="123"/>
    </location>
</feature>
<evidence type="ECO:0000313" key="5">
    <source>
        <dbReference type="EMBL" id="ANY86946.1"/>
    </source>
</evidence>
<keyword evidence="2 3" id="KW-0378">Hydrolase</keyword>
<sequence length="132" mass="15108">MKPVKHRATVICRHGRKTRKWLWVRKPKAAWTLPGGKIEPGETPVEAAERELLEETGLKARALTFLMRYESPERVHYVFEAEFADAPRPEASHEIADCCFAHLDRVSELKDDIRLLIQSLLACDQCVADSVR</sequence>
<organism evidence="5">
    <name type="scientific">Pseudomonas putida</name>
    <name type="common">Arthrobacter siderocapsulatus</name>
    <dbReference type="NCBI Taxonomy" id="303"/>
    <lineage>
        <taxon>Bacteria</taxon>
        <taxon>Pseudomonadati</taxon>
        <taxon>Pseudomonadota</taxon>
        <taxon>Gammaproteobacteria</taxon>
        <taxon>Pseudomonadales</taxon>
        <taxon>Pseudomonadaceae</taxon>
        <taxon>Pseudomonas</taxon>
    </lineage>
</organism>
<evidence type="ECO:0000256" key="2">
    <source>
        <dbReference type="ARBA" id="ARBA00022801"/>
    </source>
</evidence>
<dbReference type="PRINTS" id="PR00502">
    <property type="entry name" value="NUDIXFAMILY"/>
</dbReference>
<dbReference type="InterPro" id="IPR015797">
    <property type="entry name" value="NUDIX_hydrolase-like_dom_sf"/>
</dbReference>
<dbReference type="InterPro" id="IPR020476">
    <property type="entry name" value="Nudix_hydrolase"/>
</dbReference>
<dbReference type="PROSITE" id="PS51462">
    <property type="entry name" value="NUDIX"/>
    <property type="match status" value="1"/>
</dbReference>
<evidence type="ECO:0000256" key="1">
    <source>
        <dbReference type="ARBA" id="ARBA00001946"/>
    </source>
</evidence>
<accession>A0A1B2F454</accession>
<dbReference type="SUPFAM" id="SSF55811">
    <property type="entry name" value="Nudix"/>
    <property type="match status" value="1"/>
</dbReference>
<dbReference type="InterPro" id="IPR000086">
    <property type="entry name" value="NUDIX_hydrolase_dom"/>
</dbReference>
<dbReference type="PANTHER" id="PTHR43736">
    <property type="entry name" value="ADP-RIBOSE PYROPHOSPHATASE"/>
    <property type="match status" value="1"/>
</dbReference>
<dbReference type="PANTHER" id="PTHR43736:SF1">
    <property type="entry name" value="DIHYDRONEOPTERIN TRIPHOSPHATE DIPHOSPHATASE"/>
    <property type="match status" value="1"/>
</dbReference>
<dbReference type="EMBL" id="CP016634">
    <property type="protein sequence ID" value="ANY86946.1"/>
    <property type="molecule type" value="Genomic_DNA"/>
</dbReference>
<gene>
    <name evidence="5" type="primary">ytkD</name>
    <name evidence="5" type="ORF">IEC33019_1378</name>
</gene>
<name>A0A1B2F454_PSEPU</name>
<dbReference type="AlphaFoldDB" id="A0A1B2F454"/>